<comment type="similarity">
    <text evidence="2 8">Belongs to the ARF family.</text>
</comment>
<gene>
    <name evidence="12" type="primary">ARF2</name>
</gene>
<reference evidence="12" key="1">
    <citation type="submission" date="2016-08" db="EMBL/GenBank/DDBJ databases">
        <title>ARF genes in ferns.</title>
        <authorList>
            <person name="Li G.-S."/>
        </authorList>
    </citation>
    <scope>NUCLEOTIDE SEQUENCE</scope>
    <source>
        <strain evidence="12">CgARF2b</strain>
    </source>
</reference>
<evidence type="ECO:0000256" key="3">
    <source>
        <dbReference type="ARBA" id="ARBA00023015"/>
    </source>
</evidence>
<evidence type="ECO:0000256" key="1">
    <source>
        <dbReference type="ARBA" id="ARBA00004123"/>
    </source>
</evidence>
<keyword evidence="7 8" id="KW-0927">Auxin signaling pathway</keyword>
<keyword evidence="5 8" id="KW-0804">Transcription</keyword>
<proteinExistence type="evidence at transcript level"/>
<dbReference type="Pfam" id="PF02362">
    <property type="entry name" value="B3"/>
    <property type="match status" value="1"/>
</dbReference>
<evidence type="ECO:0000256" key="5">
    <source>
        <dbReference type="ARBA" id="ARBA00023163"/>
    </source>
</evidence>
<dbReference type="SUPFAM" id="SSF54277">
    <property type="entry name" value="CAD &amp; PB1 domains"/>
    <property type="match status" value="1"/>
</dbReference>
<dbReference type="GO" id="GO:0005634">
    <property type="term" value="C:nucleus"/>
    <property type="evidence" value="ECO:0007669"/>
    <property type="project" value="UniProtKB-SubCell"/>
</dbReference>
<evidence type="ECO:0000259" key="10">
    <source>
        <dbReference type="PROSITE" id="PS50863"/>
    </source>
</evidence>
<dbReference type="AlphaFoldDB" id="A0A1X9T678"/>
<dbReference type="FunFam" id="2.30.30.1040:FF:000001">
    <property type="entry name" value="Auxin response factor"/>
    <property type="match status" value="1"/>
</dbReference>
<dbReference type="CDD" id="cd10017">
    <property type="entry name" value="B3_DNA"/>
    <property type="match status" value="1"/>
</dbReference>
<dbReference type="Gene3D" id="3.10.20.90">
    <property type="entry name" value="Phosphatidylinositol 3-kinase Catalytic Subunit, Chain A, domain 1"/>
    <property type="match status" value="1"/>
</dbReference>
<feature type="domain" description="PB1" evidence="11">
    <location>
        <begin position="744"/>
        <end position="826"/>
    </location>
</feature>
<evidence type="ECO:0000256" key="4">
    <source>
        <dbReference type="ARBA" id="ARBA00023125"/>
    </source>
</evidence>
<dbReference type="PANTHER" id="PTHR31384:SF1">
    <property type="entry name" value="AUXIN RESPONSE FACTOR 9"/>
    <property type="match status" value="1"/>
</dbReference>
<keyword evidence="4 8" id="KW-0238">DNA-binding</keyword>
<dbReference type="PROSITE" id="PS51745">
    <property type="entry name" value="PB1"/>
    <property type="match status" value="1"/>
</dbReference>
<dbReference type="PANTHER" id="PTHR31384">
    <property type="entry name" value="AUXIN RESPONSE FACTOR 4-RELATED"/>
    <property type="match status" value="1"/>
</dbReference>
<dbReference type="InterPro" id="IPR010525">
    <property type="entry name" value="ARF_dom"/>
</dbReference>
<comment type="subunit">
    <text evidence="8">Homodimers and heterodimers.</text>
</comment>
<dbReference type="EMBL" id="KX784839">
    <property type="protein sequence ID" value="ARR29286.1"/>
    <property type="molecule type" value="mRNA"/>
</dbReference>
<dbReference type="InterPro" id="IPR003340">
    <property type="entry name" value="B3_DNA-bd"/>
</dbReference>
<feature type="compositionally biased region" description="Polar residues" evidence="9">
    <location>
        <begin position="415"/>
        <end position="431"/>
    </location>
</feature>
<keyword evidence="3 8" id="KW-0805">Transcription regulation</keyword>
<accession>A0A1X9T678</accession>
<dbReference type="Pfam" id="PF06507">
    <property type="entry name" value="ARF_AD"/>
    <property type="match status" value="1"/>
</dbReference>
<feature type="region of interest" description="Disordered" evidence="9">
    <location>
        <begin position="1"/>
        <end position="49"/>
    </location>
</feature>
<name>A0A1X9T678_9MONI</name>
<evidence type="ECO:0000256" key="7">
    <source>
        <dbReference type="ARBA" id="ARBA00023294"/>
    </source>
</evidence>
<evidence type="ECO:0000256" key="9">
    <source>
        <dbReference type="SAM" id="MobiDB-lite"/>
    </source>
</evidence>
<dbReference type="InterPro" id="IPR053793">
    <property type="entry name" value="PB1-like"/>
</dbReference>
<feature type="compositionally biased region" description="Polar residues" evidence="9">
    <location>
        <begin position="546"/>
        <end position="556"/>
    </location>
</feature>
<dbReference type="InterPro" id="IPR015300">
    <property type="entry name" value="DNA-bd_pseudobarrel_sf"/>
</dbReference>
<comment type="function">
    <text evidence="8">Auxin response factors (ARFs) are transcriptional factors that bind specifically to the DNA sequence 5'-TGTCTC-3' found in the auxin-responsive promoter elements (AuxREs).</text>
</comment>
<dbReference type="Gene3D" id="2.40.330.10">
    <property type="entry name" value="DNA-binding pseudobarrel domain"/>
    <property type="match status" value="1"/>
</dbReference>
<dbReference type="Gene3D" id="2.30.30.1040">
    <property type="match status" value="1"/>
</dbReference>
<dbReference type="PROSITE" id="PS50863">
    <property type="entry name" value="B3"/>
    <property type="match status" value="1"/>
</dbReference>
<dbReference type="FunFam" id="2.40.330.10:FF:000001">
    <property type="entry name" value="Auxin response factor"/>
    <property type="match status" value="1"/>
</dbReference>
<evidence type="ECO:0000259" key="11">
    <source>
        <dbReference type="PROSITE" id="PS51745"/>
    </source>
</evidence>
<evidence type="ECO:0000256" key="2">
    <source>
        <dbReference type="ARBA" id="ARBA00007853"/>
    </source>
</evidence>
<feature type="compositionally biased region" description="Basic and acidic residues" evidence="9">
    <location>
        <begin position="844"/>
        <end position="855"/>
    </location>
</feature>
<dbReference type="Pfam" id="PF02309">
    <property type="entry name" value="AUX_IAA"/>
    <property type="match status" value="1"/>
</dbReference>
<comment type="subcellular location">
    <subcellularLocation>
        <location evidence="1 8">Nucleus</location>
    </subcellularLocation>
</comment>
<evidence type="ECO:0000256" key="8">
    <source>
        <dbReference type="RuleBase" id="RU004561"/>
    </source>
</evidence>
<evidence type="ECO:0000313" key="12">
    <source>
        <dbReference type="EMBL" id="ARR29286.1"/>
    </source>
</evidence>
<dbReference type="InterPro" id="IPR033389">
    <property type="entry name" value="AUX/IAA_dom"/>
</dbReference>
<dbReference type="GO" id="GO:0003677">
    <property type="term" value="F:DNA binding"/>
    <property type="evidence" value="ECO:0007669"/>
    <property type="project" value="UniProtKB-KW"/>
</dbReference>
<sequence length="855" mass="94602">MLPTDPLGHSLYLPTSLSPPSPVSSAMSNNRHPPHLSSTPHASEVCSPPDHSRGKYYEELWQACAGPLVSLPKLNQLVMYLPQGHIEQITASTNQEADCELPKHDLSPHILCRVMDIKLSAEPETDEVKAQLSLLPEPKGSDSQAVAEEEVLQASPKPTVHMFCKTLTASDTSTHGGFSVPRKHAICLPQLDMTRFPPSQELIATDLHGVKWSFRHIYRGQPKRHLLTTGWSVFVSQKRLVAGDAVIFLRGEDGELRVGIRRALRQQNTPPSSVLPSQSMHIGVIATATHAIVARTMFAVYYKPRVSPAEFIIPLERFKSSLSVSLAVGMRFKMKFETEDASERRYNGTITGIEDLDPNSWSGSKWRSLTVGWDEPTIYERHDRVSPWEIELCLRPGTPPNPAPGQRCKRMRSNIPASSPTAEQSLVSSGRSKAAFGSMQNANFSTVLQGQEPRALDFMKESFHSGPHHRPPPRQIHHSQHGLHSLSPSPPWNVHKQGNAELFWGISGQDCRGNYTHPSFVTSQQQQHFMSDPSMKFSSALPMSNEHASASTSRSGLENLNWQGKTLQHLGASLPISDSTPSWMVNNPIMSMHSPQVPSSNLVFQDKANLTLPRSMQNQAPLSQHMSFAPPWLAKSRQEVETEPSVLPNAATATGEAHTGYKLFGFSLTDPPPAKPISNMALAAKEQTPDASNIQVSDVEHEVEQPNKIVSTLDLSTTSSEPEKLVAAHNLSKEGQCRNQFAVRSCTKVVKKGSIVGRGVDLSKLDGYDQLFNELERMFHLEGQLRAKEKGWQVAYSDNENDMLEVGDDPWGEFCNMARKIHILSREEVAQGNKRAGHANALQSKEEENHTNNTT</sequence>
<feature type="region of interest" description="Disordered" evidence="9">
    <location>
        <begin position="395"/>
        <end position="433"/>
    </location>
</feature>
<dbReference type="SUPFAM" id="SSF101936">
    <property type="entry name" value="DNA-binding pseudobarrel domain"/>
    <property type="match status" value="1"/>
</dbReference>
<feature type="region of interest" description="Disordered" evidence="9">
    <location>
        <begin position="462"/>
        <end position="494"/>
    </location>
</feature>
<feature type="compositionally biased region" description="Basic residues" evidence="9">
    <location>
        <begin position="466"/>
        <end position="481"/>
    </location>
</feature>
<dbReference type="SMART" id="SM01019">
    <property type="entry name" value="B3"/>
    <property type="match status" value="1"/>
</dbReference>
<organism evidence="12">
    <name type="scientific">Cyrtomium guizhouense</name>
    <dbReference type="NCBI Taxonomy" id="306076"/>
    <lineage>
        <taxon>Eukaryota</taxon>
        <taxon>Viridiplantae</taxon>
        <taxon>Streptophyta</taxon>
        <taxon>Embryophyta</taxon>
        <taxon>Tracheophyta</taxon>
        <taxon>Polypodiopsida</taxon>
        <taxon>Polypodiidae</taxon>
        <taxon>Polypodiales</taxon>
        <taxon>Polypodiineae</taxon>
        <taxon>Dryopteridaceae</taxon>
        <taxon>Dryopteridoideae</taxon>
        <taxon>Cyrtomium</taxon>
    </lineage>
</organism>
<protein>
    <recommendedName>
        <fullName evidence="8">Auxin response factor</fullName>
    </recommendedName>
</protein>
<feature type="region of interest" description="Disordered" evidence="9">
    <location>
        <begin position="832"/>
        <end position="855"/>
    </location>
</feature>
<dbReference type="GO" id="GO:0009734">
    <property type="term" value="P:auxin-activated signaling pathway"/>
    <property type="evidence" value="ECO:0007669"/>
    <property type="project" value="UniProtKB-KW"/>
</dbReference>
<evidence type="ECO:0000256" key="6">
    <source>
        <dbReference type="ARBA" id="ARBA00023242"/>
    </source>
</evidence>
<dbReference type="InterPro" id="IPR044835">
    <property type="entry name" value="ARF_plant"/>
</dbReference>
<feature type="region of interest" description="Disordered" evidence="9">
    <location>
        <begin position="522"/>
        <end position="556"/>
    </location>
</feature>
<keyword evidence="6 8" id="KW-0539">Nucleus</keyword>
<dbReference type="GO" id="GO:0006355">
    <property type="term" value="P:regulation of DNA-templated transcription"/>
    <property type="evidence" value="ECO:0007669"/>
    <property type="project" value="InterPro"/>
</dbReference>
<feature type="domain" description="TF-B3" evidence="10">
    <location>
        <begin position="163"/>
        <end position="264"/>
    </location>
</feature>